<keyword evidence="1" id="KW-0812">Transmembrane</keyword>
<reference evidence="3" key="1">
    <citation type="journal article" date="2019" name="Int. J. Syst. Evol. Microbiol.">
        <title>The Global Catalogue of Microorganisms (GCM) 10K type strain sequencing project: providing services to taxonomists for standard genome sequencing and annotation.</title>
        <authorList>
            <consortium name="The Broad Institute Genomics Platform"/>
            <consortium name="The Broad Institute Genome Sequencing Center for Infectious Disease"/>
            <person name="Wu L."/>
            <person name="Ma J."/>
        </authorList>
    </citation>
    <scope>NUCLEOTIDE SEQUENCE [LARGE SCALE GENOMIC DNA]</scope>
    <source>
        <strain evidence="3">CECT 7184</strain>
    </source>
</reference>
<proteinExistence type="predicted"/>
<dbReference type="Pfam" id="PF14147">
    <property type="entry name" value="Spore_YhaL"/>
    <property type="match status" value="1"/>
</dbReference>
<dbReference type="EMBL" id="JBHSOZ010000005">
    <property type="protein sequence ID" value="MFC5713570.1"/>
    <property type="molecule type" value="Genomic_DNA"/>
</dbReference>
<feature type="transmembrane region" description="Helical" evidence="1">
    <location>
        <begin position="33"/>
        <end position="52"/>
    </location>
</feature>
<keyword evidence="1" id="KW-1133">Transmembrane helix</keyword>
<evidence type="ECO:0000313" key="3">
    <source>
        <dbReference type="Proteomes" id="UP001596142"/>
    </source>
</evidence>
<accession>A0ABW0YQD0</accession>
<gene>
    <name evidence="2" type="ORF">ACFPU1_12325</name>
</gene>
<sequence>MNLHSKRLLFISVALFLVLVTLQRLAEMGGIALPWWVILIAVGSVYCGYMWYKTSKEERQEEQKWIEQEGRIFIRRMEDEKAKRNRENSLS</sequence>
<organism evidence="2 3">
    <name type="scientific">Thalassorhabdus alkalitolerans</name>
    <dbReference type="NCBI Taxonomy" id="2282697"/>
    <lineage>
        <taxon>Bacteria</taxon>
        <taxon>Bacillati</taxon>
        <taxon>Bacillota</taxon>
        <taxon>Bacilli</taxon>
        <taxon>Bacillales</taxon>
        <taxon>Bacillaceae</taxon>
        <taxon>Thalassorhabdus</taxon>
    </lineage>
</organism>
<dbReference type="InterPro" id="IPR025428">
    <property type="entry name" value="Spore_YhaL"/>
</dbReference>
<keyword evidence="1" id="KW-0472">Membrane</keyword>
<name>A0ABW0YQD0_9BACI</name>
<comment type="caution">
    <text evidence="2">The sequence shown here is derived from an EMBL/GenBank/DDBJ whole genome shotgun (WGS) entry which is preliminary data.</text>
</comment>
<dbReference type="Proteomes" id="UP001596142">
    <property type="component" value="Unassembled WGS sequence"/>
</dbReference>
<keyword evidence="3" id="KW-1185">Reference proteome</keyword>
<dbReference type="RefSeq" id="WP_385941513.1">
    <property type="nucleotide sequence ID" value="NZ_JBHSOZ010000005.1"/>
</dbReference>
<evidence type="ECO:0000313" key="2">
    <source>
        <dbReference type="EMBL" id="MFC5713570.1"/>
    </source>
</evidence>
<evidence type="ECO:0000256" key="1">
    <source>
        <dbReference type="SAM" id="Phobius"/>
    </source>
</evidence>
<protein>
    <submittedName>
        <fullName evidence="2">Sporulation YhaL family protein</fullName>
    </submittedName>
</protein>